<reference evidence="1" key="1">
    <citation type="journal article" date="2022" name="bioRxiv">
        <title>Sequencing and chromosome-scale assembly of the giantPleurodeles waltlgenome.</title>
        <authorList>
            <person name="Brown T."/>
            <person name="Elewa A."/>
            <person name="Iarovenko S."/>
            <person name="Subramanian E."/>
            <person name="Araus A.J."/>
            <person name="Petzold A."/>
            <person name="Susuki M."/>
            <person name="Suzuki K.-i.T."/>
            <person name="Hayashi T."/>
            <person name="Toyoda A."/>
            <person name="Oliveira C."/>
            <person name="Osipova E."/>
            <person name="Leigh N.D."/>
            <person name="Simon A."/>
            <person name="Yun M.H."/>
        </authorList>
    </citation>
    <scope>NUCLEOTIDE SEQUENCE</scope>
    <source>
        <strain evidence="1">20211129_DDA</strain>
        <tissue evidence="1">Liver</tissue>
    </source>
</reference>
<dbReference type="Proteomes" id="UP001066276">
    <property type="component" value="Chromosome 6"/>
</dbReference>
<accession>A0AAV7Q658</accession>
<proteinExistence type="predicted"/>
<protein>
    <submittedName>
        <fullName evidence="1">Uncharacterized protein</fullName>
    </submittedName>
</protein>
<name>A0AAV7Q658_PLEWA</name>
<evidence type="ECO:0000313" key="2">
    <source>
        <dbReference type="Proteomes" id="UP001066276"/>
    </source>
</evidence>
<gene>
    <name evidence="1" type="ORF">NDU88_002285</name>
</gene>
<sequence>MRGRVQRVSVAHGAHFFARPVRAGGPGRDLAQHCILAPLVQVGGAWTGARGLGRPSAVRSARGGPALGQREFVAFNGPRSFGLR</sequence>
<dbReference type="AlphaFoldDB" id="A0AAV7Q658"/>
<comment type="caution">
    <text evidence="1">The sequence shown here is derived from an EMBL/GenBank/DDBJ whole genome shotgun (WGS) entry which is preliminary data.</text>
</comment>
<organism evidence="1 2">
    <name type="scientific">Pleurodeles waltl</name>
    <name type="common">Iberian ribbed newt</name>
    <dbReference type="NCBI Taxonomy" id="8319"/>
    <lineage>
        <taxon>Eukaryota</taxon>
        <taxon>Metazoa</taxon>
        <taxon>Chordata</taxon>
        <taxon>Craniata</taxon>
        <taxon>Vertebrata</taxon>
        <taxon>Euteleostomi</taxon>
        <taxon>Amphibia</taxon>
        <taxon>Batrachia</taxon>
        <taxon>Caudata</taxon>
        <taxon>Salamandroidea</taxon>
        <taxon>Salamandridae</taxon>
        <taxon>Pleurodelinae</taxon>
        <taxon>Pleurodeles</taxon>
    </lineage>
</organism>
<dbReference type="EMBL" id="JANPWB010000010">
    <property type="protein sequence ID" value="KAJ1135856.1"/>
    <property type="molecule type" value="Genomic_DNA"/>
</dbReference>
<keyword evidence="2" id="KW-1185">Reference proteome</keyword>
<evidence type="ECO:0000313" key="1">
    <source>
        <dbReference type="EMBL" id="KAJ1135856.1"/>
    </source>
</evidence>